<dbReference type="AlphaFoldDB" id="J0D7A0"/>
<reference evidence="3" key="1">
    <citation type="journal article" date="2012" name="Science">
        <title>The Paleozoic origin of enzymatic lignin decomposition reconstructed from 31 fungal genomes.</title>
        <authorList>
            <person name="Floudas D."/>
            <person name="Binder M."/>
            <person name="Riley R."/>
            <person name="Barry K."/>
            <person name="Blanchette R.A."/>
            <person name="Henrissat B."/>
            <person name="Martinez A.T."/>
            <person name="Otillar R."/>
            <person name="Spatafora J.W."/>
            <person name="Yadav J.S."/>
            <person name="Aerts A."/>
            <person name="Benoit I."/>
            <person name="Boyd A."/>
            <person name="Carlson A."/>
            <person name="Copeland A."/>
            <person name="Coutinho P.M."/>
            <person name="de Vries R.P."/>
            <person name="Ferreira P."/>
            <person name="Findley K."/>
            <person name="Foster B."/>
            <person name="Gaskell J."/>
            <person name="Glotzer D."/>
            <person name="Gorecki P."/>
            <person name="Heitman J."/>
            <person name="Hesse C."/>
            <person name="Hori C."/>
            <person name="Igarashi K."/>
            <person name="Jurgens J.A."/>
            <person name="Kallen N."/>
            <person name="Kersten P."/>
            <person name="Kohler A."/>
            <person name="Kuees U."/>
            <person name="Kumar T.K.A."/>
            <person name="Kuo A."/>
            <person name="LaButti K."/>
            <person name="Larrondo L.F."/>
            <person name="Lindquist E."/>
            <person name="Ling A."/>
            <person name="Lombard V."/>
            <person name="Lucas S."/>
            <person name="Lundell T."/>
            <person name="Martin R."/>
            <person name="McLaughlin D.J."/>
            <person name="Morgenstern I."/>
            <person name="Morin E."/>
            <person name="Murat C."/>
            <person name="Nagy L.G."/>
            <person name="Nolan M."/>
            <person name="Ohm R.A."/>
            <person name="Patyshakuliyeva A."/>
            <person name="Rokas A."/>
            <person name="Ruiz-Duenas F.J."/>
            <person name="Sabat G."/>
            <person name="Salamov A."/>
            <person name="Samejima M."/>
            <person name="Schmutz J."/>
            <person name="Slot J.C."/>
            <person name="St John F."/>
            <person name="Stenlid J."/>
            <person name="Sun H."/>
            <person name="Sun S."/>
            <person name="Syed K."/>
            <person name="Tsang A."/>
            <person name="Wiebenga A."/>
            <person name="Young D."/>
            <person name="Pisabarro A."/>
            <person name="Eastwood D.C."/>
            <person name="Martin F."/>
            <person name="Cullen D."/>
            <person name="Grigoriev I.V."/>
            <person name="Hibbett D.S."/>
        </authorList>
    </citation>
    <scope>NUCLEOTIDE SEQUENCE [LARGE SCALE GENOMIC DNA]</scope>
    <source>
        <strain evidence="3">TFB10046</strain>
    </source>
</reference>
<name>J0D7A0_AURST</name>
<sequence length="471" mass="51046">MSQQIPEPPYAYALTSSEDGAQPALQSNQSGPAERVLEATAGQAVATPMLLIFAAAGNLPQSFTMTPVFVNANVRAHEADRLPSVAAILRQVADQAPAAGSARDLIQHILSTCPSAQVWTGSALLPADFRYSPAVNTPPIGRATYHGTISAIRNGGAAAAVSPRVCYEPAAFIGQLRQALAPRLALDNPSAISVHFIFFQHFMLYDPSRPRSIAAMPHPTSTPAPRGLTADVTPPPTFHVPAPEPPLPNMAQRSAQPRAVQLPTMHVAPAAATSGAAPPAPADATQPHDTPEFLVKAIALAFPQAALDIARCLPFSMPPNQRGRRSRNPFATEYGTAYASWRIYAHIQRTCEALSLDVHEPSRTRMVRFPSQTCQVCCWDVLRAFSIAPSTWNSAKTRFANLRTAALRLQAGTTEAERRLLHKLNFFLQDVSQVDPLETPLNFLNEEAIWDWGTEAFRRELRLWTVPVASN</sequence>
<proteinExistence type="predicted"/>
<feature type="compositionally biased region" description="Pro residues" evidence="1">
    <location>
        <begin position="233"/>
        <end position="248"/>
    </location>
</feature>
<evidence type="ECO:0000256" key="1">
    <source>
        <dbReference type="SAM" id="MobiDB-lite"/>
    </source>
</evidence>
<protein>
    <submittedName>
        <fullName evidence="2">Uncharacterized protein</fullName>
    </submittedName>
</protein>
<dbReference type="eggNOG" id="ENOG502S71S">
    <property type="taxonomic scope" value="Eukaryota"/>
</dbReference>
<dbReference type="Proteomes" id="UP000006514">
    <property type="component" value="Unassembled WGS sequence"/>
</dbReference>
<accession>J0D7A0</accession>
<dbReference type="KEGG" id="adl:AURDEDRAFT_176057"/>
<dbReference type="EMBL" id="JH687915">
    <property type="protein sequence ID" value="EJD34889.1"/>
    <property type="molecule type" value="Genomic_DNA"/>
</dbReference>
<evidence type="ECO:0000313" key="3">
    <source>
        <dbReference type="Proteomes" id="UP000006514"/>
    </source>
</evidence>
<dbReference type="InParanoid" id="J0D7A0"/>
<evidence type="ECO:0000313" key="2">
    <source>
        <dbReference type="EMBL" id="EJD34889.1"/>
    </source>
</evidence>
<organism evidence="2 3">
    <name type="scientific">Auricularia subglabra (strain TFB-10046 / SS5)</name>
    <name type="common">White-rot fungus</name>
    <name type="synonym">Auricularia delicata (strain TFB10046)</name>
    <dbReference type="NCBI Taxonomy" id="717982"/>
    <lineage>
        <taxon>Eukaryota</taxon>
        <taxon>Fungi</taxon>
        <taxon>Dikarya</taxon>
        <taxon>Basidiomycota</taxon>
        <taxon>Agaricomycotina</taxon>
        <taxon>Agaricomycetes</taxon>
        <taxon>Auriculariales</taxon>
        <taxon>Auriculariaceae</taxon>
        <taxon>Auricularia</taxon>
    </lineage>
</organism>
<keyword evidence="3" id="KW-1185">Reference proteome</keyword>
<feature type="region of interest" description="Disordered" evidence="1">
    <location>
        <begin position="215"/>
        <end position="256"/>
    </location>
</feature>
<gene>
    <name evidence="2" type="ORF">AURDEDRAFT_176057</name>
</gene>